<evidence type="ECO:0000256" key="9">
    <source>
        <dbReference type="ARBA" id="ARBA00022989"/>
    </source>
</evidence>
<dbReference type="GO" id="GO:0005886">
    <property type="term" value="C:plasma membrane"/>
    <property type="evidence" value="ECO:0007669"/>
    <property type="project" value="UniProtKB-SubCell"/>
</dbReference>
<dbReference type="Pfam" id="PF07238">
    <property type="entry name" value="PilZ"/>
    <property type="match status" value="1"/>
</dbReference>
<evidence type="ECO:0000256" key="1">
    <source>
        <dbReference type="ARBA" id="ARBA00004429"/>
    </source>
</evidence>
<keyword evidence="4" id="KW-0997">Cell inner membrane</keyword>
<dbReference type="InterPro" id="IPR001173">
    <property type="entry name" value="Glyco_trans_2-like"/>
</dbReference>
<keyword evidence="3" id="KW-1003">Cell membrane</keyword>
<dbReference type="PANTHER" id="PTHR43867">
    <property type="entry name" value="CELLULOSE SYNTHASE CATALYTIC SUBUNIT A [UDP-FORMING]"/>
    <property type="match status" value="1"/>
</dbReference>
<dbReference type="Pfam" id="PF00535">
    <property type="entry name" value="Glycos_transf_2"/>
    <property type="match status" value="1"/>
</dbReference>
<evidence type="ECO:0000256" key="2">
    <source>
        <dbReference type="ARBA" id="ARBA00012539"/>
    </source>
</evidence>
<dbReference type="KEGG" id="amr:AM1_4514"/>
<keyword evidence="16" id="KW-1185">Reference proteome</keyword>
<dbReference type="HOGENOM" id="CLU_011907_3_0_3"/>
<dbReference type="GO" id="GO:0035438">
    <property type="term" value="F:cyclic-di-GMP binding"/>
    <property type="evidence" value="ECO:0007669"/>
    <property type="project" value="InterPro"/>
</dbReference>
<evidence type="ECO:0000256" key="11">
    <source>
        <dbReference type="ARBA" id="ARBA00048682"/>
    </source>
</evidence>
<dbReference type="AlphaFoldDB" id="B0CG43"/>
<evidence type="ECO:0000256" key="10">
    <source>
        <dbReference type="ARBA" id="ARBA00023136"/>
    </source>
</evidence>
<comment type="catalytic activity">
    <reaction evidence="11">
        <text>[(1-&gt;4)-beta-D-glucosyl](n) + UDP-alpha-D-glucose = [(1-&gt;4)-beta-D-glucosyl](n+1) + UDP + H(+)</text>
        <dbReference type="Rhea" id="RHEA:19929"/>
        <dbReference type="Rhea" id="RHEA-COMP:10033"/>
        <dbReference type="Rhea" id="RHEA-COMP:10034"/>
        <dbReference type="ChEBI" id="CHEBI:15378"/>
        <dbReference type="ChEBI" id="CHEBI:18246"/>
        <dbReference type="ChEBI" id="CHEBI:58223"/>
        <dbReference type="ChEBI" id="CHEBI:58885"/>
        <dbReference type="EC" id="2.4.1.12"/>
    </reaction>
</comment>
<dbReference type="Gene3D" id="2.40.10.220">
    <property type="entry name" value="predicted glycosyltransferase like domains"/>
    <property type="match status" value="1"/>
</dbReference>
<dbReference type="Gene3D" id="3.90.550.10">
    <property type="entry name" value="Spore Coat Polysaccharide Biosynthesis Protein SpsA, Chain A"/>
    <property type="match status" value="1"/>
</dbReference>
<evidence type="ECO:0000256" key="4">
    <source>
        <dbReference type="ARBA" id="ARBA00022519"/>
    </source>
</evidence>
<dbReference type="CDD" id="cd06421">
    <property type="entry name" value="CESA_CelA_like"/>
    <property type="match status" value="1"/>
</dbReference>
<keyword evidence="6 15" id="KW-0808">Transferase</keyword>
<dbReference type="SUPFAM" id="SSF141371">
    <property type="entry name" value="PilZ domain-like"/>
    <property type="match status" value="1"/>
</dbReference>
<evidence type="ECO:0000259" key="13">
    <source>
        <dbReference type="Pfam" id="PF00535"/>
    </source>
</evidence>
<accession>B0CG43</accession>
<feature type="transmembrane region" description="Helical" evidence="12">
    <location>
        <begin position="525"/>
        <end position="549"/>
    </location>
</feature>
<comment type="subcellular location">
    <subcellularLocation>
        <location evidence="1">Cell inner membrane</location>
        <topology evidence="1">Multi-pass membrane protein</topology>
    </subcellularLocation>
</comment>
<feature type="domain" description="Glycosyltransferase 2-like" evidence="13">
    <location>
        <begin position="169"/>
        <end position="335"/>
    </location>
</feature>
<dbReference type="GO" id="GO:0016760">
    <property type="term" value="F:cellulose synthase (UDP-forming) activity"/>
    <property type="evidence" value="ECO:0007669"/>
    <property type="project" value="UniProtKB-EC"/>
</dbReference>
<evidence type="ECO:0000313" key="16">
    <source>
        <dbReference type="Proteomes" id="UP000000268"/>
    </source>
</evidence>
<reference evidence="15 16" key="1">
    <citation type="journal article" date="2008" name="Proc. Natl. Acad. Sci. U.S.A.">
        <title>Niche adaptation and genome expansion in the chlorophyll d-producing cyanobacterium Acaryochloris marina.</title>
        <authorList>
            <person name="Swingley W.D."/>
            <person name="Chen M."/>
            <person name="Cheung P.C."/>
            <person name="Conrad A.L."/>
            <person name="Dejesa L.C."/>
            <person name="Hao J."/>
            <person name="Honchak B.M."/>
            <person name="Karbach L.E."/>
            <person name="Kurdoglu A."/>
            <person name="Lahiri S."/>
            <person name="Mastrian S.D."/>
            <person name="Miyashita H."/>
            <person name="Page L."/>
            <person name="Ramakrishna P."/>
            <person name="Satoh S."/>
            <person name="Sattley W.M."/>
            <person name="Shimada Y."/>
            <person name="Taylor H.L."/>
            <person name="Tomo T."/>
            <person name="Tsuchiya T."/>
            <person name="Wang Z.T."/>
            <person name="Raymond J."/>
            <person name="Mimuro M."/>
            <person name="Blankenship R.E."/>
            <person name="Touchman J.W."/>
        </authorList>
    </citation>
    <scope>NUCLEOTIDE SEQUENCE [LARGE SCALE GENOMIC DNA]</scope>
    <source>
        <strain evidence="16">MBIC 11017</strain>
    </source>
</reference>
<organism evidence="15 16">
    <name type="scientific">Acaryochloris marina (strain MBIC 11017)</name>
    <dbReference type="NCBI Taxonomy" id="329726"/>
    <lineage>
        <taxon>Bacteria</taxon>
        <taxon>Bacillati</taxon>
        <taxon>Cyanobacteriota</taxon>
        <taxon>Cyanophyceae</taxon>
        <taxon>Acaryochloridales</taxon>
        <taxon>Acaryochloridaceae</taxon>
        <taxon>Acaryochloris</taxon>
    </lineage>
</organism>
<dbReference type="Proteomes" id="UP000000268">
    <property type="component" value="Chromosome"/>
</dbReference>
<keyword evidence="9 12" id="KW-1133">Transmembrane helix</keyword>
<dbReference type="RefSeq" id="WP_012164803.1">
    <property type="nucleotide sequence ID" value="NC_009925.1"/>
</dbReference>
<dbReference type="STRING" id="329726.AM1_4514"/>
<evidence type="ECO:0000313" key="15">
    <source>
        <dbReference type="EMBL" id="ABW29490.1"/>
    </source>
</evidence>
<dbReference type="InterPro" id="IPR029044">
    <property type="entry name" value="Nucleotide-diphossugar_trans"/>
</dbReference>
<evidence type="ECO:0000256" key="6">
    <source>
        <dbReference type="ARBA" id="ARBA00022679"/>
    </source>
</evidence>
<dbReference type="GO" id="GO:0030244">
    <property type="term" value="P:cellulose biosynthetic process"/>
    <property type="evidence" value="ECO:0007669"/>
    <property type="project" value="UniProtKB-KW"/>
</dbReference>
<dbReference type="InterPro" id="IPR009875">
    <property type="entry name" value="PilZ_domain"/>
</dbReference>
<protein>
    <recommendedName>
        <fullName evidence="2">cellulose synthase (UDP-forming)</fullName>
        <ecNumber evidence="2">2.4.1.12</ecNumber>
    </recommendedName>
</protein>
<feature type="transmembrane region" description="Helical" evidence="12">
    <location>
        <begin position="452"/>
        <end position="470"/>
    </location>
</feature>
<dbReference type="PRINTS" id="PR01439">
    <property type="entry name" value="CELLSNTHASEA"/>
</dbReference>
<evidence type="ECO:0000256" key="8">
    <source>
        <dbReference type="ARBA" id="ARBA00022916"/>
    </source>
</evidence>
<dbReference type="OrthoDB" id="9766299at2"/>
<dbReference type="SUPFAM" id="SSF53448">
    <property type="entry name" value="Nucleotide-diphospho-sugar transferases"/>
    <property type="match status" value="1"/>
</dbReference>
<evidence type="ECO:0000256" key="3">
    <source>
        <dbReference type="ARBA" id="ARBA00022475"/>
    </source>
</evidence>
<dbReference type="EC" id="2.4.1.12" evidence="2"/>
<keyword evidence="10 12" id="KW-0472">Membrane</keyword>
<evidence type="ECO:0000259" key="14">
    <source>
        <dbReference type="Pfam" id="PF07238"/>
    </source>
</evidence>
<feature type="transmembrane region" description="Helical" evidence="12">
    <location>
        <begin position="561"/>
        <end position="581"/>
    </location>
</feature>
<dbReference type="GO" id="GO:0006011">
    <property type="term" value="P:UDP-alpha-D-glucose metabolic process"/>
    <property type="evidence" value="ECO:0007669"/>
    <property type="project" value="InterPro"/>
</dbReference>
<dbReference type="CAZy" id="GT2">
    <property type="family name" value="Glycosyltransferase Family 2"/>
</dbReference>
<proteinExistence type="predicted"/>
<evidence type="ECO:0000256" key="5">
    <source>
        <dbReference type="ARBA" id="ARBA00022676"/>
    </source>
</evidence>
<dbReference type="EMBL" id="CP000828">
    <property type="protein sequence ID" value="ABW29490.1"/>
    <property type="molecule type" value="Genomic_DNA"/>
</dbReference>
<feature type="domain" description="PilZ" evidence="14">
    <location>
        <begin position="583"/>
        <end position="680"/>
    </location>
</feature>
<dbReference type="InterPro" id="IPR050321">
    <property type="entry name" value="Glycosyltr_2/OpgH_subfam"/>
</dbReference>
<evidence type="ECO:0000256" key="12">
    <source>
        <dbReference type="SAM" id="Phobius"/>
    </source>
</evidence>
<evidence type="ECO:0000256" key="7">
    <source>
        <dbReference type="ARBA" id="ARBA00022692"/>
    </source>
</evidence>
<keyword evidence="5" id="KW-0328">Glycosyltransferase</keyword>
<dbReference type="PANTHER" id="PTHR43867:SF2">
    <property type="entry name" value="CELLULOSE SYNTHASE CATALYTIC SUBUNIT A [UDP-FORMING]"/>
    <property type="match status" value="1"/>
</dbReference>
<name>B0CG43_ACAM1</name>
<feature type="transmembrane region" description="Helical" evidence="12">
    <location>
        <begin position="418"/>
        <end position="440"/>
    </location>
</feature>
<dbReference type="InterPro" id="IPR003919">
    <property type="entry name" value="Cell_synth_A"/>
</dbReference>
<gene>
    <name evidence="15" type="ordered locus">AM1_4514</name>
</gene>
<sequence>MLKRTEIDGLERIVWGLVIILGGFWLWSQFQERLILADLATLWQQMQAVFTPDANRLDRLLLPTAIGGTFVFCLKTISPRPLLWSRATISILLVGLGVRYELWRLFNTLNLSDPLNGTLSILLFVMELMAFTNTAAFMLQTIPSIDRSPEADHLSKAVISGAYQPWVDVLIPTYNEPPDVLRRTIIGCQAMKYDHKRVFLLDDLRRPHIRELAQELDCHYIIRPNNDHAKAGNLNHAIAKTDGDLIVVFDADFIPTTNFLTRTVGFFQDEKVALLQTPQNFYNEDPIGVNLGLQEVLTNEQALFFRYIQPSRDVTNSVICCGSSFVIRRTALAEIGGIPTESITEDFFTSLKLQSLGYKIKYLNEALSAGMSPENMGAYIDQRLRWGQGTLQSMFCPANVFTIPGLNLLQRVSHSLGLLYWCLSVPRFIFLVMPLSYLLFELAPLRATIDGVLFFYLPYFVCNAISFSWMTEGRRSAFWSDVYETILCIPMMLTVIQTLRNPFGKAFKVTPKGIAANRLHINWHLLWPLVLLIVLSLFGLGMRIFYAPWSTANPDSLRINIVWTTYNLILLYICVLVNIDVPQRQHSRFDRQFPCELQINGEWLLGRSINISEGGAAVRLNRKWKQPPTDKLGVLRIPGLKTELKVEIRWKQNSDAGPFFVGLRFIECDVVQLRSLIPFLYCQPNQWIEQKVPEHLTVWALFQSVFRLYALAESRG</sequence>
<keyword evidence="7 12" id="KW-0812">Transmembrane</keyword>
<dbReference type="eggNOG" id="COG1215">
    <property type="taxonomic scope" value="Bacteria"/>
</dbReference>
<keyword evidence="8" id="KW-0135">Cellulose biosynthesis</keyword>
<feature type="transmembrane region" description="Helical" evidence="12">
    <location>
        <begin position="12"/>
        <end position="30"/>
    </location>
</feature>